<evidence type="ECO:0000313" key="1">
    <source>
        <dbReference type="EMBL" id="MED6145298.1"/>
    </source>
</evidence>
<reference evidence="1 2" key="1">
    <citation type="journal article" date="2023" name="Plants (Basel)">
        <title>Bridging the Gap: Combining Genomics and Transcriptomics Approaches to Understand Stylosanthes scabra, an Orphan Legume from the Brazilian Caatinga.</title>
        <authorList>
            <person name="Ferreira-Neto J.R.C."/>
            <person name="da Silva M.D."/>
            <person name="Binneck E."/>
            <person name="de Melo N.F."/>
            <person name="da Silva R.H."/>
            <person name="de Melo A.L.T.M."/>
            <person name="Pandolfi V."/>
            <person name="Bustamante F.O."/>
            <person name="Brasileiro-Vidal A.C."/>
            <person name="Benko-Iseppon A.M."/>
        </authorList>
    </citation>
    <scope>NUCLEOTIDE SEQUENCE [LARGE SCALE GENOMIC DNA]</scope>
    <source>
        <tissue evidence="1">Leaves</tissue>
    </source>
</reference>
<comment type="caution">
    <text evidence="1">The sequence shown here is derived from an EMBL/GenBank/DDBJ whole genome shotgun (WGS) entry which is preliminary data.</text>
</comment>
<gene>
    <name evidence="1" type="ORF">PIB30_023880</name>
</gene>
<dbReference type="Proteomes" id="UP001341840">
    <property type="component" value="Unassembled WGS sequence"/>
</dbReference>
<dbReference type="EMBL" id="JASCZI010090705">
    <property type="protein sequence ID" value="MED6145298.1"/>
    <property type="molecule type" value="Genomic_DNA"/>
</dbReference>
<accession>A0ABU6TBJ8</accession>
<evidence type="ECO:0000313" key="2">
    <source>
        <dbReference type="Proteomes" id="UP001341840"/>
    </source>
</evidence>
<name>A0ABU6TBJ8_9FABA</name>
<keyword evidence="2" id="KW-1185">Reference proteome</keyword>
<organism evidence="1 2">
    <name type="scientific">Stylosanthes scabra</name>
    <dbReference type="NCBI Taxonomy" id="79078"/>
    <lineage>
        <taxon>Eukaryota</taxon>
        <taxon>Viridiplantae</taxon>
        <taxon>Streptophyta</taxon>
        <taxon>Embryophyta</taxon>
        <taxon>Tracheophyta</taxon>
        <taxon>Spermatophyta</taxon>
        <taxon>Magnoliopsida</taxon>
        <taxon>eudicotyledons</taxon>
        <taxon>Gunneridae</taxon>
        <taxon>Pentapetalae</taxon>
        <taxon>rosids</taxon>
        <taxon>fabids</taxon>
        <taxon>Fabales</taxon>
        <taxon>Fabaceae</taxon>
        <taxon>Papilionoideae</taxon>
        <taxon>50 kb inversion clade</taxon>
        <taxon>dalbergioids sensu lato</taxon>
        <taxon>Dalbergieae</taxon>
        <taxon>Pterocarpus clade</taxon>
        <taxon>Stylosanthes</taxon>
    </lineage>
</organism>
<proteinExistence type="predicted"/>
<sequence length="111" mass="12996">MGKPFSNSFPLPKFPLEIGLTFMHVSSLCELDDDLVHFWSLVFDAHKLGYLRWLSMRTTIDCAWMFDGATKDRVYTLSLASRLRVYMRWKPYGWIGPEGRDGERNDVEMVE</sequence>
<protein>
    <submittedName>
        <fullName evidence="1">Uncharacterized protein</fullName>
    </submittedName>
</protein>